<reference evidence="1" key="1">
    <citation type="submission" date="2022-08" db="EMBL/GenBank/DDBJ databases">
        <title>Genome sequencing of akame (Lates japonicus).</title>
        <authorList>
            <person name="Hashiguchi Y."/>
            <person name="Takahashi H."/>
        </authorList>
    </citation>
    <scope>NUCLEOTIDE SEQUENCE</scope>
    <source>
        <strain evidence="1">Kochi</strain>
    </source>
</reference>
<dbReference type="Gene3D" id="3.90.180.10">
    <property type="entry name" value="Medium-chain alcohol dehydrogenases, catalytic domain"/>
    <property type="match status" value="1"/>
</dbReference>
<feature type="non-terminal residue" evidence="1">
    <location>
        <position position="1"/>
    </location>
</feature>
<dbReference type="InterPro" id="IPR011032">
    <property type="entry name" value="GroES-like_sf"/>
</dbReference>
<sequence length="94" mass="10430">MHSVGICGSDVHTTTAYGRIGDCGHKTRWSSRGTSVRVVKVGSAIRHLKAGEWAARPGVPVRWASSSKWPIQLVSTIFFCHTPDDGSLYRYYKH</sequence>
<dbReference type="Proteomes" id="UP001279410">
    <property type="component" value="Unassembled WGS sequence"/>
</dbReference>
<evidence type="ECO:0000313" key="1">
    <source>
        <dbReference type="EMBL" id="GLD71844.1"/>
    </source>
</evidence>
<name>A0AAD3NH22_LATJO</name>
<dbReference type="AlphaFoldDB" id="A0AAD3NH22"/>
<proteinExistence type="predicted"/>
<evidence type="ECO:0000313" key="2">
    <source>
        <dbReference type="Proteomes" id="UP001279410"/>
    </source>
</evidence>
<keyword evidence="2" id="KW-1185">Reference proteome</keyword>
<gene>
    <name evidence="1" type="ORF">AKAME5_002316800</name>
</gene>
<dbReference type="EMBL" id="BRZM01000767">
    <property type="protein sequence ID" value="GLD71844.1"/>
    <property type="molecule type" value="Genomic_DNA"/>
</dbReference>
<organism evidence="1 2">
    <name type="scientific">Lates japonicus</name>
    <name type="common">Japanese lates</name>
    <dbReference type="NCBI Taxonomy" id="270547"/>
    <lineage>
        <taxon>Eukaryota</taxon>
        <taxon>Metazoa</taxon>
        <taxon>Chordata</taxon>
        <taxon>Craniata</taxon>
        <taxon>Vertebrata</taxon>
        <taxon>Euteleostomi</taxon>
        <taxon>Actinopterygii</taxon>
        <taxon>Neopterygii</taxon>
        <taxon>Teleostei</taxon>
        <taxon>Neoteleostei</taxon>
        <taxon>Acanthomorphata</taxon>
        <taxon>Carangaria</taxon>
        <taxon>Carangaria incertae sedis</taxon>
        <taxon>Centropomidae</taxon>
        <taxon>Lates</taxon>
    </lineage>
</organism>
<comment type="caution">
    <text evidence="1">The sequence shown here is derived from an EMBL/GenBank/DDBJ whole genome shotgun (WGS) entry which is preliminary data.</text>
</comment>
<dbReference type="SUPFAM" id="SSF50129">
    <property type="entry name" value="GroES-like"/>
    <property type="match status" value="1"/>
</dbReference>
<protein>
    <submittedName>
        <fullName evidence="1">Sorbitol dehydrogenase</fullName>
    </submittedName>
</protein>
<accession>A0AAD3NH22</accession>